<comment type="caution">
    <text evidence="2">The sequence shown here is derived from an EMBL/GenBank/DDBJ whole genome shotgun (WGS) entry which is preliminary data.</text>
</comment>
<dbReference type="EMBL" id="VDEP01000072">
    <property type="protein sequence ID" value="KAA1133387.1"/>
    <property type="molecule type" value="Genomic_DNA"/>
</dbReference>
<feature type="region of interest" description="Disordered" evidence="1">
    <location>
        <begin position="1"/>
        <end position="25"/>
    </location>
</feature>
<sequence length="258" mass="28391">MEKHSGNDPIEEGNAPVPDEALAAPVQPESLVDSLGWEEIDRSSWMDSGIHQQFDDIFASIGPESQVYPEAQYTCDPESDALYAQEYQGRCIWQSRYIALSFGNCSDRDANSISLPALVEDFNQPTHFLQFPEYYSDPIGIQGIGQYAVAPVYGDYQVDQAGLIQPAPMAPQESTPPIRQLDSSASPPPHPRVALLRLDDIAPSRLRLGTPPRPREGAQGTLKKQAEEGAQGVLGTRKRSADEDQDDQDRPTSKIRLA</sequence>
<accession>A0A5B0S6G5</accession>
<evidence type="ECO:0000313" key="3">
    <source>
        <dbReference type="Proteomes" id="UP000325313"/>
    </source>
</evidence>
<name>A0A5B0S6G5_PUCGR</name>
<feature type="region of interest" description="Disordered" evidence="1">
    <location>
        <begin position="167"/>
        <end position="258"/>
    </location>
</feature>
<protein>
    <submittedName>
        <fullName evidence="2">Uncharacterized protein</fullName>
    </submittedName>
</protein>
<evidence type="ECO:0000313" key="2">
    <source>
        <dbReference type="EMBL" id="KAA1133387.1"/>
    </source>
</evidence>
<reference evidence="2 3" key="1">
    <citation type="submission" date="2019-05" db="EMBL/GenBank/DDBJ databases">
        <title>Emergence of the Ug99 lineage of the wheat stem rust pathogen through somatic hybridization.</title>
        <authorList>
            <person name="Li F."/>
            <person name="Upadhyaya N.M."/>
            <person name="Sperschneider J."/>
            <person name="Matny O."/>
            <person name="Nguyen-Phuc H."/>
            <person name="Mago R."/>
            <person name="Raley C."/>
            <person name="Miller M.E."/>
            <person name="Silverstein K.A.T."/>
            <person name="Henningsen E."/>
            <person name="Hirsch C.D."/>
            <person name="Visser B."/>
            <person name="Pretorius Z.A."/>
            <person name="Steffenson B.J."/>
            <person name="Schwessinger B."/>
            <person name="Dodds P.N."/>
            <person name="Figueroa M."/>
        </authorList>
    </citation>
    <scope>NUCLEOTIDE SEQUENCE [LARGE SCALE GENOMIC DNA]</scope>
    <source>
        <strain evidence="2 3">Ug99</strain>
    </source>
</reference>
<feature type="compositionally biased region" description="Polar residues" evidence="1">
    <location>
        <begin position="172"/>
        <end position="185"/>
    </location>
</feature>
<dbReference type="AlphaFoldDB" id="A0A5B0S6G5"/>
<gene>
    <name evidence="2" type="ORF">PGTUg99_028885</name>
</gene>
<evidence type="ECO:0000256" key="1">
    <source>
        <dbReference type="SAM" id="MobiDB-lite"/>
    </source>
</evidence>
<organism evidence="2 3">
    <name type="scientific">Puccinia graminis f. sp. tritici</name>
    <dbReference type="NCBI Taxonomy" id="56615"/>
    <lineage>
        <taxon>Eukaryota</taxon>
        <taxon>Fungi</taxon>
        <taxon>Dikarya</taxon>
        <taxon>Basidiomycota</taxon>
        <taxon>Pucciniomycotina</taxon>
        <taxon>Pucciniomycetes</taxon>
        <taxon>Pucciniales</taxon>
        <taxon>Pucciniaceae</taxon>
        <taxon>Puccinia</taxon>
    </lineage>
</organism>
<proteinExistence type="predicted"/>
<dbReference type="Proteomes" id="UP000325313">
    <property type="component" value="Unassembled WGS sequence"/>
</dbReference>